<sequence>MEKVNRGPQEQVDLSTVRRSSRVADKLPQACKELQKKLIFQTSGRIFHDDIIGTENDSLDRSSTTRIDNPSAESEHYGNIINNIIVRHPQITDAFPTLNIQTQRHEEPEQEKTRNRFPLSALLEVGSQSDNHPLPLQIETDKWYLFTSRYKKHANDSIINLEATCHEKVIDDNCGFKVASKRSFIYCQRKSPSGIITMG</sequence>
<evidence type="ECO:0000313" key="3">
    <source>
        <dbReference type="Proteomes" id="UP001151760"/>
    </source>
</evidence>
<accession>A0ABQ5G7I3</accession>
<dbReference type="Proteomes" id="UP001151760">
    <property type="component" value="Unassembled WGS sequence"/>
</dbReference>
<proteinExistence type="predicted"/>
<protein>
    <submittedName>
        <fullName evidence="2">Uncharacterized protein</fullName>
    </submittedName>
</protein>
<evidence type="ECO:0000256" key="1">
    <source>
        <dbReference type="SAM" id="MobiDB-lite"/>
    </source>
</evidence>
<comment type="caution">
    <text evidence="2">The sequence shown here is derived from an EMBL/GenBank/DDBJ whole genome shotgun (WGS) entry which is preliminary data.</text>
</comment>
<keyword evidence="3" id="KW-1185">Reference proteome</keyword>
<gene>
    <name evidence="2" type="ORF">Tco_1030897</name>
</gene>
<dbReference type="EMBL" id="BQNB010018182">
    <property type="protein sequence ID" value="GJT71611.1"/>
    <property type="molecule type" value="Genomic_DNA"/>
</dbReference>
<evidence type="ECO:0000313" key="2">
    <source>
        <dbReference type="EMBL" id="GJT71611.1"/>
    </source>
</evidence>
<reference evidence="2" key="1">
    <citation type="journal article" date="2022" name="Int. J. Mol. Sci.">
        <title>Draft Genome of Tanacetum Coccineum: Genomic Comparison of Closely Related Tanacetum-Family Plants.</title>
        <authorList>
            <person name="Yamashiro T."/>
            <person name="Shiraishi A."/>
            <person name="Nakayama K."/>
            <person name="Satake H."/>
        </authorList>
    </citation>
    <scope>NUCLEOTIDE SEQUENCE</scope>
</reference>
<feature type="region of interest" description="Disordered" evidence="1">
    <location>
        <begin position="1"/>
        <end position="21"/>
    </location>
</feature>
<organism evidence="2 3">
    <name type="scientific">Tanacetum coccineum</name>
    <dbReference type="NCBI Taxonomy" id="301880"/>
    <lineage>
        <taxon>Eukaryota</taxon>
        <taxon>Viridiplantae</taxon>
        <taxon>Streptophyta</taxon>
        <taxon>Embryophyta</taxon>
        <taxon>Tracheophyta</taxon>
        <taxon>Spermatophyta</taxon>
        <taxon>Magnoliopsida</taxon>
        <taxon>eudicotyledons</taxon>
        <taxon>Gunneridae</taxon>
        <taxon>Pentapetalae</taxon>
        <taxon>asterids</taxon>
        <taxon>campanulids</taxon>
        <taxon>Asterales</taxon>
        <taxon>Asteraceae</taxon>
        <taxon>Asteroideae</taxon>
        <taxon>Anthemideae</taxon>
        <taxon>Anthemidinae</taxon>
        <taxon>Tanacetum</taxon>
    </lineage>
</organism>
<reference evidence="2" key="2">
    <citation type="submission" date="2022-01" db="EMBL/GenBank/DDBJ databases">
        <authorList>
            <person name="Yamashiro T."/>
            <person name="Shiraishi A."/>
            <person name="Satake H."/>
            <person name="Nakayama K."/>
        </authorList>
    </citation>
    <scope>NUCLEOTIDE SEQUENCE</scope>
</reference>
<name>A0ABQ5G7I3_9ASTR</name>